<evidence type="ECO:0000313" key="2">
    <source>
        <dbReference type="EMBL" id="MCG2462525.1"/>
    </source>
</evidence>
<dbReference type="EMBL" id="JAIRBC010000035">
    <property type="protein sequence ID" value="MCG2462525.1"/>
    <property type="molecule type" value="Genomic_DNA"/>
</dbReference>
<feature type="transmembrane region" description="Helical" evidence="1">
    <location>
        <begin position="77"/>
        <end position="98"/>
    </location>
</feature>
<protein>
    <submittedName>
        <fullName evidence="2">DoxX family membrane protein</fullName>
    </submittedName>
</protein>
<keyword evidence="1" id="KW-1133">Transmembrane helix</keyword>
<comment type="caution">
    <text evidence="2">The sequence shown here is derived from an EMBL/GenBank/DDBJ whole genome shotgun (WGS) entry which is preliminary data.</text>
</comment>
<dbReference type="Proteomes" id="UP001200642">
    <property type="component" value="Unassembled WGS sequence"/>
</dbReference>
<keyword evidence="1" id="KW-0812">Transmembrane</keyword>
<accession>A0AAE3JPV9</accession>
<name>A0AAE3JPV9_9FLAO</name>
<organism evidence="2 3">
    <name type="scientific">Cerina litoralis</name>
    <dbReference type="NCBI Taxonomy" id="2874477"/>
    <lineage>
        <taxon>Bacteria</taxon>
        <taxon>Pseudomonadati</taxon>
        <taxon>Bacteroidota</taxon>
        <taxon>Flavobacteriia</taxon>
        <taxon>Flavobacteriales</taxon>
        <taxon>Flavobacteriaceae</taxon>
        <taxon>Cerina</taxon>
    </lineage>
</organism>
<keyword evidence="3" id="KW-1185">Reference proteome</keyword>
<keyword evidence="1" id="KW-0472">Membrane</keyword>
<dbReference type="RefSeq" id="WP_317903662.1">
    <property type="nucleotide sequence ID" value="NZ_JAIRBC010000035.1"/>
</dbReference>
<proteinExistence type="predicted"/>
<reference evidence="2" key="1">
    <citation type="submission" date="2023-02" db="EMBL/GenBank/DDBJ databases">
        <title>Genome of Flavobacteriaceae gen. nov. sp. strain F89.</title>
        <authorList>
            <person name="Wang Y."/>
        </authorList>
    </citation>
    <scope>NUCLEOTIDE SEQUENCE</scope>
    <source>
        <strain evidence="2">F89</strain>
    </source>
</reference>
<gene>
    <name evidence="2" type="ORF">K8352_17320</name>
</gene>
<evidence type="ECO:0000313" key="3">
    <source>
        <dbReference type="Proteomes" id="UP001200642"/>
    </source>
</evidence>
<dbReference type="AlphaFoldDB" id="A0AAE3JPV9"/>
<sequence length="125" mass="13643">MESNVKLVKTILKYTFGLVPIVAGLDKFTNILTDWSYYLSDGLTSMLPFEPDTFMMIVGVVEIVAGILVLTKTKIGAYIVSAWLALIALTLIFSWTYVDVAVRDLVMAIGAFCLAKLSESGLVKG</sequence>
<evidence type="ECO:0000256" key="1">
    <source>
        <dbReference type="SAM" id="Phobius"/>
    </source>
</evidence>
<feature type="transmembrane region" description="Helical" evidence="1">
    <location>
        <begin position="53"/>
        <end position="70"/>
    </location>
</feature>
<feature type="transmembrane region" description="Helical" evidence="1">
    <location>
        <begin position="12"/>
        <end position="33"/>
    </location>
</feature>